<reference evidence="3" key="1">
    <citation type="submission" date="2023-07" db="EMBL/GenBank/DDBJ databases">
        <title>Molecular identification of indigenous halophilic bacteria isolated from red sea cost, biodegradation of synthetic dyes and assessment of degraded metabolite toxicity.</title>
        <authorList>
            <person name="Chaieb K."/>
            <person name="Altayb H.N."/>
        </authorList>
    </citation>
    <scope>NUCLEOTIDE SEQUENCE [LARGE SCALE GENOMIC DNA]</scope>
    <source>
        <strain evidence="3">K20</strain>
    </source>
</reference>
<sequence>MKKWITCLLLLSSTSYVFGAELSQYAVNKAIKANQLAQDGKYSEAISLLKDNMPEREYDHAYFDRMLGVFYWQNGQMKPALAALTQAVNSGQLVDDQAWSTRRMLADLLLMNKEYKLALPHYYELTKTLPKDQKGDDIWLRIGQTHYQLGEWQPVLKAMKKYEAYGLPDKTNPLSIKLGAQLQLEQWAAAIPTLKRLLVIEPDKKNWWMQLVSLEMREKKMKDALASLALAKLQGISLEREDLRLLAQLYARNGVPERAAQVIGEIKGMDKKVDLLSEQATYWQRAKEWDKAIDTWQLAARFNGKYHWNVALLLNQQGQYSDALSELDKVTDPNRKAEVALARTRALYKLNRLDHALEMARTANTIEPSDEAKGWIKYLTQLKKIKKQRTS</sequence>
<feature type="signal peptide" evidence="1">
    <location>
        <begin position="1"/>
        <end position="19"/>
    </location>
</feature>
<dbReference type="SMART" id="SM00028">
    <property type="entry name" value="TPR"/>
    <property type="match status" value="3"/>
</dbReference>
<gene>
    <name evidence="2" type="ORF">LDJ79_19940</name>
</gene>
<name>A0ABS7YW00_9VIBR</name>
<proteinExistence type="predicted"/>
<dbReference type="Proteomes" id="UP001199044">
    <property type="component" value="Unassembled WGS sequence"/>
</dbReference>
<accession>A0ABS7YW00</accession>
<evidence type="ECO:0000256" key="1">
    <source>
        <dbReference type="SAM" id="SignalP"/>
    </source>
</evidence>
<organism evidence="2 3">
    <name type="scientific">Vibrio tritonius</name>
    <dbReference type="NCBI Taxonomy" id="1435069"/>
    <lineage>
        <taxon>Bacteria</taxon>
        <taxon>Pseudomonadati</taxon>
        <taxon>Pseudomonadota</taxon>
        <taxon>Gammaproteobacteria</taxon>
        <taxon>Vibrionales</taxon>
        <taxon>Vibrionaceae</taxon>
        <taxon>Vibrio</taxon>
    </lineage>
</organism>
<protein>
    <recommendedName>
        <fullName evidence="4">TPR repeat family protein</fullName>
    </recommendedName>
</protein>
<evidence type="ECO:0008006" key="4">
    <source>
        <dbReference type="Google" id="ProtNLM"/>
    </source>
</evidence>
<evidence type="ECO:0000313" key="3">
    <source>
        <dbReference type="Proteomes" id="UP001199044"/>
    </source>
</evidence>
<dbReference type="RefSeq" id="WP_225251848.1">
    <property type="nucleotide sequence ID" value="NZ_JAIWIU010000169.1"/>
</dbReference>
<keyword evidence="3" id="KW-1185">Reference proteome</keyword>
<keyword evidence="1" id="KW-0732">Signal</keyword>
<dbReference type="Gene3D" id="1.25.40.10">
    <property type="entry name" value="Tetratricopeptide repeat domain"/>
    <property type="match status" value="2"/>
</dbReference>
<dbReference type="InterPro" id="IPR019734">
    <property type="entry name" value="TPR_rpt"/>
</dbReference>
<dbReference type="SUPFAM" id="SSF48452">
    <property type="entry name" value="TPR-like"/>
    <property type="match status" value="2"/>
</dbReference>
<comment type="caution">
    <text evidence="2">The sequence shown here is derived from an EMBL/GenBank/DDBJ whole genome shotgun (WGS) entry which is preliminary data.</text>
</comment>
<dbReference type="EMBL" id="JAIWIU010000169">
    <property type="protein sequence ID" value="MCA2018399.1"/>
    <property type="molecule type" value="Genomic_DNA"/>
</dbReference>
<evidence type="ECO:0000313" key="2">
    <source>
        <dbReference type="EMBL" id="MCA2018399.1"/>
    </source>
</evidence>
<feature type="chain" id="PRO_5046740195" description="TPR repeat family protein" evidence="1">
    <location>
        <begin position="20"/>
        <end position="391"/>
    </location>
</feature>
<dbReference type="InterPro" id="IPR011990">
    <property type="entry name" value="TPR-like_helical_dom_sf"/>
</dbReference>